<evidence type="ECO:0000256" key="6">
    <source>
        <dbReference type="RuleBase" id="RU000461"/>
    </source>
</evidence>
<dbReference type="GO" id="GO:0020037">
    <property type="term" value="F:heme binding"/>
    <property type="evidence" value="ECO:0007669"/>
    <property type="project" value="InterPro"/>
</dbReference>
<dbReference type="VEuPathDB" id="FungiDB:HpaG800358"/>
<dbReference type="OMA" id="CNRICRE"/>
<dbReference type="InterPro" id="IPR017972">
    <property type="entry name" value="Cyt_P450_CS"/>
</dbReference>
<reference evidence="7" key="2">
    <citation type="submission" date="2015-06" db="UniProtKB">
        <authorList>
            <consortium name="EnsemblProtists"/>
        </authorList>
    </citation>
    <scope>IDENTIFICATION</scope>
    <source>
        <strain evidence="7">Emoy2</strain>
    </source>
</reference>
<sequence length="327" mass="36451">MEAFTEIAFGVKMNGLDCDEEHPFQSAFDRCQQTLVPRFVRPSWFWKAQRFLGVGMEGQLKQDIDVIDSIILDILTKTIQRCGKGTRDGKVGNDIISLFLDNMNKADDTDGRCFDPTYLRDIAVNFIIAGRDTTAQALSWFFYCLSQNKHVETKIREEVRAKLPELCKGKCSPSMDEVGELTYVEAALRETLRLYPSVPIVAKEAVRDTVLSDGTFIAAGSTAGLPSYALGRMPHVWGPDAADFKPERWIDVQTGKLITISAYQFVVFNAGPRLCLGKNLTMLEMKLIVVSLLGKYHVELESLESVTYAVSFTLLVKGQLSAKISAI</sequence>
<dbReference type="GO" id="GO:0004497">
    <property type="term" value="F:monooxygenase activity"/>
    <property type="evidence" value="ECO:0007669"/>
    <property type="project" value="UniProtKB-KW"/>
</dbReference>
<proteinExistence type="inferred from homology"/>
<evidence type="ECO:0000256" key="1">
    <source>
        <dbReference type="ARBA" id="ARBA00010617"/>
    </source>
</evidence>
<dbReference type="Pfam" id="PF00067">
    <property type="entry name" value="p450"/>
    <property type="match status" value="1"/>
</dbReference>
<dbReference type="InterPro" id="IPR036396">
    <property type="entry name" value="Cyt_P450_sf"/>
</dbReference>
<dbReference type="HOGENOM" id="CLU_001570_27_6_1"/>
<feature type="binding site" description="axial binding residue" evidence="5">
    <location>
        <position position="275"/>
    </location>
    <ligand>
        <name>heme</name>
        <dbReference type="ChEBI" id="CHEBI:30413"/>
    </ligand>
    <ligandPart>
        <name>Fe</name>
        <dbReference type="ChEBI" id="CHEBI:18248"/>
    </ligandPart>
</feature>
<dbReference type="AlphaFoldDB" id="M4B261"/>
<dbReference type="GO" id="GO:0005506">
    <property type="term" value="F:iron ion binding"/>
    <property type="evidence" value="ECO:0007669"/>
    <property type="project" value="InterPro"/>
</dbReference>
<keyword evidence="2 5" id="KW-0479">Metal-binding</keyword>
<keyword evidence="8" id="KW-1185">Reference proteome</keyword>
<keyword evidence="5 6" id="KW-0349">Heme</keyword>
<dbReference type="InParanoid" id="M4B261"/>
<evidence type="ECO:0000313" key="7">
    <source>
        <dbReference type="EnsemblProtists" id="HpaP800358"/>
    </source>
</evidence>
<evidence type="ECO:0000256" key="3">
    <source>
        <dbReference type="ARBA" id="ARBA00023002"/>
    </source>
</evidence>
<organism evidence="7 8">
    <name type="scientific">Hyaloperonospora arabidopsidis (strain Emoy2)</name>
    <name type="common">Downy mildew agent</name>
    <name type="synonym">Peronospora arabidopsidis</name>
    <dbReference type="NCBI Taxonomy" id="559515"/>
    <lineage>
        <taxon>Eukaryota</taxon>
        <taxon>Sar</taxon>
        <taxon>Stramenopiles</taxon>
        <taxon>Oomycota</taxon>
        <taxon>Peronosporomycetes</taxon>
        <taxon>Peronosporales</taxon>
        <taxon>Peronosporaceae</taxon>
        <taxon>Hyaloperonospora</taxon>
    </lineage>
</organism>
<dbReference type="EnsemblProtists" id="HpaT800358">
    <property type="protein sequence ID" value="HpaP800358"/>
    <property type="gene ID" value="HpaG800358"/>
</dbReference>
<dbReference type="EMBL" id="JH597777">
    <property type="status" value="NOT_ANNOTATED_CDS"/>
    <property type="molecule type" value="Genomic_DNA"/>
</dbReference>
<keyword evidence="4 5" id="KW-0408">Iron</keyword>
<evidence type="ECO:0000256" key="4">
    <source>
        <dbReference type="ARBA" id="ARBA00023004"/>
    </source>
</evidence>
<dbReference type="Proteomes" id="UP000011713">
    <property type="component" value="Unassembled WGS sequence"/>
</dbReference>
<dbReference type="STRING" id="559515.M4B261"/>
<keyword evidence="6" id="KW-0503">Monooxygenase</keyword>
<name>M4B261_HYAAE</name>
<dbReference type="PANTHER" id="PTHR24296">
    <property type="entry name" value="CYTOCHROME P450"/>
    <property type="match status" value="1"/>
</dbReference>
<evidence type="ECO:0000313" key="8">
    <source>
        <dbReference type="Proteomes" id="UP000011713"/>
    </source>
</evidence>
<protein>
    <submittedName>
        <fullName evidence="7">Uncharacterized protein</fullName>
    </submittedName>
</protein>
<comment type="similarity">
    <text evidence="1 6">Belongs to the cytochrome P450 family.</text>
</comment>
<keyword evidence="3 6" id="KW-0560">Oxidoreductase</keyword>
<evidence type="ECO:0000256" key="5">
    <source>
        <dbReference type="PIRSR" id="PIRSR602401-1"/>
    </source>
</evidence>
<comment type="cofactor">
    <cofactor evidence="5">
        <name>heme</name>
        <dbReference type="ChEBI" id="CHEBI:30413"/>
    </cofactor>
</comment>
<dbReference type="GO" id="GO:0006629">
    <property type="term" value="P:lipid metabolic process"/>
    <property type="evidence" value="ECO:0007669"/>
    <property type="project" value="UniProtKB-ARBA"/>
</dbReference>
<reference evidence="8" key="1">
    <citation type="journal article" date="2010" name="Science">
        <title>Signatures of adaptation to obligate biotrophy in the Hyaloperonospora arabidopsidis genome.</title>
        <authorList>
            <person name="Baxter L."/>
            <person name="Tripathy S."/>
            <person name="Ishaque N."/>
            <person name="Boot N."/>
            <person name="Cabral A."/>
            <person name="Kemen E."/>
            <person name="Thines M."/>
            <person name="Ah-Fong A."/>
            <person name="Anderson R."/>
            <person name="Badejoko W."/>
            <person name="Bittner-Eddy P."/>
            <person name="Boore J.L."/>
            <person name="Chibucos M.C."/>
            <person name="Coates M."/>
            <person name="Dehal P."/>
            <person name="Delehaunty K."/>
            <person name="Dong S."/>
            <person name="Downton P."/>
            <person name="Dumas B."/>
            <person name="Fabro G."/>
            <person name="Fronick C."/>
            <person name="Fuerstenberg S.I."/>
            <person name="Fulton L."/>
            <person name="Gaulin E."/>
            <person name="Govers F."/>
            <person name="Hughes L."/>
            <person name="Humphray S."/>
            <person name="Jiang R.H."/>
            <person name="Judelson H."/>
            <person name="Kamoun S."/>
            <person name="Kyung K."/>
            <person name="Meijer H."/>
            <person name="Minx P."/>
            <person name="Morris P."/>
            <person name="Nelson J."/>
            <person name="Phuntumart V."/>
            <person name="Qutob D."/>
            <person name="Rehmany A."/>
            <person name="Rougon-Cardoso A."/>
            <person name="Ryden P."/>
            <person name="Torto-Alalibo T."/>
            <person name="Studholme D."/>
            <person name="Wang Y."/>
            <person name="Win J."/>
            <person name="Wood J."/>
            <person name="Clifton S.W."/>
            <person name="Rogers J."/>
            <person name="Van den Ackerveken G."/>
            <person name="Jones J.D."/>
            <person name="McDowell J.M."/>
            <person name="Beynon J."/>
            <person name="Tyler B.M."/>
        </authorList>
    </citation>
    <scope>NUCLEOTIDE SEQUENCE [LARGE SCALE GENOMIC DNA]</scope>
    <source>
        <strain evidence="8">Emoy2</strain>
    </source>
</reference>
<dbReference type="PROSITE" id="PS00086">
    <property type="entry name" value="CYTOCHROME_P450"/>
    <property type="match status" value="1"/>
</dbReference>
<dbReference type="InterPro" id="IPR002401">
    <property type="entry name" value="Cyt_P450_E_grp-I"/>
</dbReference>
<dbReference type="PRINTS" id="PR00463">
    <property type="entry name" value="EP450I"/>
</dbReference>
<dbReference type="SUPFAM" id="SSF48264">
    <property type="entry name" value="Cytochrome P450"/>
    <property type="match status" value="1"/>
</dbReference>
<dbReference type="eggNOG" id="KOG0157">
    <property type="taxonomic scope" value="Eukaryota"/>
</dbReference>
<evidence type="ECO:0000256" key="2">
    <source>
        <dbReference type="ARBA" id="ARBA00022723"/>
    </source>
</evidence>
<accession>M4B261</accession>
<dbReference type="InterPro" id="IPR001128">
    <property type="entry name" value="Cyt_P450"/>
</dbReference>
<dbReference type="Gene3D" id="1.10.630.10">
    <property type="entry name" value="Cytochrome P450"/>
    <property type="match status" value="1"/>
</dbReference>
<dbReference type="PRINTS" id="PR00385">
    <property type="entry name" value="P450"/>
</dbReference>
<dbReference type="GO" id="GO:0016705">
    <property type="term" value="F:oxidoreductase activity, acting on paired donors, with incorporation or reduction of molecular oxygen"/>
    <property type="evidence" value="ECO:0007669"/>
    <property type="project" value="InterPro"/>
</dbReference>